<dbReference type="Gene3D" id="2.60.120.290">
    <property type="entry name" value="Spermadhesin, CUB domain"/>
    <property type="match status" value="1"/>
</dbReference>
<feature type="compositionally biased region" description="Basic residues" evidence="3">
    <location>
        <begin position="421"/>
        <end position="431"/>
    </location>
</feature>
<dbReference type="InterPro" id="IPR000859">
    <property type="entry name" value="CUB_dom"/>
</dbReference>
<feature type="signal peptide" evidence="5">
    <location>
        <begin position="1"/>
        <end position="19"/>
    </location>
</feature>
<evidence type="ECO:0000256" key="5">
    <source>
        <dbReference type="SAM" id="SignalP"/>
    </source>
</evidence>
<evidence type="ECO:0000313" key="8">
    <source>
        <dbReference type="Proteomes" id="UP001642483"/>
    </source>
</evidence>
<feature type="compositionally biased region" description="Basic and acidic residues" evidence="3">
    <location>
        <begin position="408"/>
        <end position="420"/>
    </location>
</feature>
<comment type="caution">
    <text evidence="2">Lacks conserved residue(s) required for the propagation of feature annotation.</text>
</comment>
<keyword evidence="4" id="KW-1133">Transmembrane helix</keyword>
<comment type="caution">
    <text evidence="7">The sequence shown here is derived from an EMBL/GenBank/DDBJ whole genome shotgun (WGS) entry which is preliminary data.</text>
</comment>
<feature type="domain" description="CUB" evidence="6">
    <location>
        <begin position="57"/>
        <end position="175"/>
    </location>
</feature>
<evidence type="ECO:0000256" key="1">
    <source>
        <dbReference type="ARBA" id="ARBA00023157"/>
    </source>
</evidence>
<keyword evidence="5" id="KW-0732">Signal</keyword>
<sequence>MKDFLKLCLILMSSVCPEANVRNVRSGGKVTIRTHIQAPEKLRKGEAPASDPGWTHCVKNIPAKLNWRAINNKDFTKIETTQFQCTWKIYSLANEHVQISIQKLNFGSEEDSTCQQQFLEIIDSGKTQGRYCERNRPGDYVSSGSAVRVDIQGDDELANLVRSKKSPFIIIYRSVKSNEPGFRTTISKPRENEYDRFHITTSNIRKNKRPNIQRPTHVRNSFGGSVEIRKSDDYNDSRNKVLMFGALDLGGLIAVIVCSILVVLVVFLIILKSFCCKPANKEREKPDSKNPYPANGIQAEEALYPPPYGYVDNTFPLPGNEEILTSEVIQPAASKNSKKPPSLTSKKDSDGPILTTSNRPGKASNKRRAGSNKNKSIAKDTEKLHHGGPKSKKNDDDCRQLRSTRAVIKKEEPSRSQDRHLRAKKSSKSKSSKSTDAPTSRHRSHKQHKEERKSKSRSMTRHENRTKSSKRDTSRAKRDRGEKLRKPRKSDPTPPTRHRRK</sequence>
<keyword evidence="8" id="KW-1185">Reference proteome</keyword>
<organism evidence="7 8">
    <name type="scientific">Clavelina lepadiformis</name>
    <name type="common">Light-bulb sea squirt</name>
    <name type="synonym">Ascidia lepadiformis</name>
    <dbReference type="NCBI Taxonomy" id="159417"/>
    <lineage>
        <taxon>Eukaryota</taxon>
        <taxon>Metazoa</taxon>
        <taxon>Chordata</taxon>
        <taxon>Tunicata</taxon>
        <taxon>Ascidiacea</taxon>
        <taxon>Aplousobranchia</taxon>
        <taxon>Clavelinidae</taxon>
        <taxon>Clavelina</taxon>
    </lineage>
</organism>
<evidence type="ECO:0000256" key="3">
    <source>
        <dbReference type="SAM" id="MobiDB-lite"/>
    </source>
</evidence>
<dbReference type="InterPro" id="IPR035914">
    <property type="entry name" value="Sperma_CUB_dom_sf"/>
</dbReference>
<keyword evidence="4" id="KW-0812">Transmembrane</keyword>
<feature type="compositionally biased region" description="Basic and acidic residues" evidence="3">
    <location>
        <begin position="460"/>
        <end position="484"/>
    </location>
</feature>
<feature type="transmembrane region" description="Helical" evidence="4">
    <location>
        <begin position="241"/>
        <end position="271"/>
    </location>
</feature>
<name>A0ABP0GF22_CLALP</name>
<dbReference type="SUPFAM" id="SSF49854">
    <property type="entry name" value="Spermadhesin, CUB domain"/>
    <property type="match status" value="1"/>
</dbReference>
<dbReference type="SMART" id="SM00042">
    <property type="entry name" value="CUB"/>
    <property type="match status" value="1"/>
</dbReference>
<evidence type="ECO:0000256" key="4">
    <source>
        <dbReference type="SAM" id="Phobius"/>
    </source>
</evidence>
<feature type="chain" id="PRO_5046179187" description="CUB domain-containing protein" evidence="5">
    <location>
        <begin position="20"/>
        <end position="501"/>
    </location>
</feature>
<gene>
    <name evidence="7" type="ORF">CVLEPA_LOCUS21449</name>
</gene>
<feature type="region of interest" description="Disordered" evidence="3">
    <location>
        <begin position="329"/>
        <end position="501"/>
    </location>
</feature>
<dbReference type="CDD" id="cd00041">
    <property type="entry name" value="CUB"/>
    <property type="match status" value="1"/>
</dbReference>
<evidence type="ECO:0000256" key="2">
    <source>
        <dbReference type="PROSITE-ProRule" id="PRU00059"/>
    </source>
</evidence>
<dbReference type="PROSITE" id="PS01180">
    <property type="entry name" value="CUB"/>
    <property type="match status" value="1"/>
</dbReference>
<evidence type="ECO:0000313" key="7">
    <source>
        <dbReference type="EMBL" id="CAK8689446.1"/>
    </source>
</evidence>
<reference evidence="7 8" key="1">
    <citation type="submission" date="2024-02" db="EMBL/GenBank/DDBJ databases">
        <authorList>
            <person name="Daric V."/>
            <person name="Darras S."/>
        </authorList>
    </citation>
    <scope>NUCLEOTIDE SEQUENCE [LARGE SCALE GENOMIC DNA]</scope>
</reference>
<proteinExistence type="predicted"/>
<dbReference type="EMBL" id="CAWYQH010000108">
    <property type="protein sequence ID" value="CAK8689446.1"/>
    <property type="molecule type" value="Genomic_DNA"/>
</dbReference>
<keyword evidence="4" id="KW-0472">Membrane</keyword>
<dbReference type="Proteomes" id="UP001642483">
    <property type="component" value="Unassembled WGS sequence"/>
</dbReference>
<accession>A0ABP0GF22</accession>
<keyword evidence="1" id="KW-1015">Disulfide bond</keyword>
<evidence type="ECO:0000259" key="6">
    <source>
        <dbReference type="PROSITE" id="PS01180"/>
    </source>
</evidence>
<protein>
    <recommendedName>
        <fullName evidence="6">CUB domain-containing protein</fullName>
    </recommendedName>
</protein>
<dbReference type="Pfam" id="PF00431">
    <property type="entry name" value="CUB"/>
    <property type="match status" value="1"/>
</dbReference>